<dbReference type="InterPro" id="IPR018060">
    <property type="entry name" value="HTH_AraC"/>
</dbReference>
<dbReference type="OrthoDB" id="241790at2"/>
<dbReference type="PROSITE" id="PS00041">
    <property type="entry name" value="HTH_ARAC_FAMILY_1"/>
    <property type="match status" value="1"/>
</dbReference>
<gene>
    <name evidence="6" type="ORF">E1267_15745</name>
</gene>
<evidence type="ECO:0000256" key="1">
    <source>
        <dbReference type="ARBA" id="ARBA00023015"/>
    </source>
</evidence>
<comment type="caution">
    <text evidence="6">The sequence shown here is derived from an EMBL/GenBank/DDBJ whole genome shotgun (WGS) entry which is preliminary data.</text>
</comment>
<keyword evidence="1" id="KW-0805">Transcription regulation</keyword>
<dbReference type="PROSITE" id="PS01124">
    <property type="entry name" value="HTH_ARAC_FAMILY_2"/>
    <property type="match status" value="1"/>
</dbReference>
<dbReference type="RefSeq" id="WP_132333204.1">
    <property type="nucleotide sequence ID" value="NZ_SMJZ01000051.1"/>
</dbReference>
<evidence type="ECO:0000256" key="2">
    <source>
        <dbReference type="ARBA" id="ARBA00023125"/>
    </source>
</evidence>
<dbReference type="InterPro" id="IPR032783">
    <property type="entry name" value="AraC_lig"/>
</dbReference>
<dbReference type="SUPFAM" id="SSF46689">
    <property type="entry name" value="Homeodomain-like"/>
    <property type="match status" value="2"/>
</dbReference>
<dbReference type="InterPro" id="IPR018062">
    <property type="entry name" value="HTH_AraC-typ_CS"/>
</dbReference>
<feature type="compositionally biased region" description="Basic residues" evidence="4">
    <location>
        <begin position="303"/>
        <end position="312"/>
    </location>
</feature>
<evidence type="ECO:0000313" key="6">
    <source>
        <dbReference type="EMBL" id="TDC06653.1"/>
    </source>
</evidence>
<dbReference type="Pfam" id="PF12852">
    <property type="entry name" value="Cupin_6"/>
    <property type="match status" value="1"/>
</dbReference>
<dbReference type="SMART" id="SM00342">
    <property type="entry name" value="HTH_ARAC"/>
    <property type="match status" value="1"/>
</dbReference>
<dbReference type="PANTHER" id="PTHR46796">
    <property type="entry name" value="HTH-TYPE TRANSCRIPTIONAL ACTIVATOR RHAS-RELATED"/>
    <property type="match status" value="1"/>
</dbReference>
<dbReference type="SUPFAM" id="SSF51182">
    <property type="entry name" value="RmlC-like cupins"/>
    <property type="match status" value="1"/>
</dbReference>
<keyword evidence="7" id="KW-1185">Reference proteome</keyword>
<dbReference type="EMBL" id="SMJZ01000051">
    <property type="protein sequence ID" value="TDC06653.1"/>
    <property type="molecule type" value="Genomic_DNA"/>
</dbReference>
<dbReference type="PRINTS" id="PR00032">
    <property type="entry name" value="HTHARAC"/>
</dbReference>
<dbReference type="AlphaFoldDB" id="A0A4R4NGC7"/>
<dbReference type="InterPro" id="IPR011051">
    <property type="entry name" value="RmlC_Cupin_sf"/>
</dbReference>
<protein>
    <submittedName>
        <fullName evidence="6">AraC family transcriptional regulator</fullName>
    </submittedName>
</protein>
<evidence type="ECO:0000256" key="3">
    <source>
        <dbReference type="ARBA" id="ARBA00023163"/>
    </source>
</evidence>
<keyword evidence="3" id="KW-0804">Transcription</keyword>
<sequence>MDVISEVIRTIRAGSANARLIKQSGSRGMRFPAFSGSGFHIALRGSCWLIRSTGEPVRVETGDIVLVPSGAEHGFSHAPCALEDLPVAEPGSQPPGPGPLDFDFLCGAYLLDHGRAPQYLQALPDVITVTPDYGLRPELRSLTELFGADLSHTRLGTGATRSALVDLTLVHALRQWHEVQGAAGTPMIGDPAIATAIQEIHRDPARPWTVARLSEVAGMSRTVFTRRFTAQMGRPPMKYVTGWRLDYAARLLRETDAPLATIARQIGYATEFAFAGAFRREYGLSPGRYRHSTTTARGTSPAHHVRRRIESS</sequence>
<dbReference type="InterPro" id="IPR009057">
    <property type="entry name" value="Homeodomain-like_sf"/>
</dbReference>
<dbReference type="InterPro" id="IPR020449">
    <property type="entry name" value="Tscrpt_reg_AraC-type_HTH"/>
</dbReference>
<dbReference type="Pfam" id="PF12833">
    <property type="entry name" value="HTH_18"/>
    <property type="match status" value="1"/>
</dbReference>
<feature type="domain" description="HTH araC/xylS-type" evidence="5">
    <location>
        <begin position="194"/>
        <end position="292"/>
    </location>
</feature>
<dbReference type="Proteomes" id="UP000295157">
    <property type="component" value="Unassembled WGS sequence"/>
</dbReference>
<accession>A0A4R4NGC7</accession>
<dbReference type="InterPro" id="IPR050204">
    <property type="entry name" value="AraC_XylS_family_regulators"/>
</dbReference>
<evidence type="ECO:0000313" key="7">
    <source>
        <dbReference type="Proteomes" id="UP000295157"/>
    </source>
</evidence>
<dbReference type="GO" id="GO:0043565">
    <property type="term" value="F:sequence-specific DNA binding"/>
    <property type="evidence" value="ECO:0007669"/>
    <property type="project" value="InterPro"/>
</dbReference>
<dbReference type="GO" id="GO:0003700">
    <property type="term" value="F:DNA-binding transcription factor activity"/>
    <property type="evidence" value="ECO:0007669"/>
    <property type="project" value="InterPro"/>
</dbReference>
<evidence type="ECO:0000256" key="4">
    <source>
        <dbReference type="SAM" id="MobiDB-lite"/>
    </source>
</evidence>
<evidence type="ECO:0000259" key="5">
    <source>
        <dbReference type="PROSITE" id="PS01124"/>
    </source>
</evidence>
<proteinExistence type="predicted"/>
<organism evidence="6 7">
    <name type="scientific">Nonomuraea longispora</name>
    <dbReference type="NCBI Taxonomy" id="1848320"/>
    <lineage>
        <taxon>Bacteria</taxon>
        <taxon>Bacillati</taxon>
        <taxon>Actinomycetota</taxon>
        <taxon>Actinomycetes</taxon>
        <taxon>Streptosporangiales</taxon>
        <taxon>Streptosporangiaceae</taxon>
        <taxon>Nonomuraea</taxon>
    </lineage>
</organism>
<feature type="region of interest" description="Disordered" evidence="4">
    <location>
        <begin position="289"/>
        <end position="312"/>
    </location>
</feature>
<name>A0A4R4NGC7_9ACTN</name>
<dbReference type="Gene3D" id="1.10.10.60">
    <property type="entry name" value="Homeodomain-like"/>
    <property type="match status" value="2"/>
</dbReference>
<keyword evidence="2" id="KW-0238">DNA-binding</keyword>
<reference evidence="6 7" key="1">
    <citation type="submission" date="2019-02" db="EMBL/GenBank/DDBJ databases">
        <title>Draft genome sequences of novel Actinobacteria.</title>
        <authorList>
            <person name="Sahin N."/>
            <person name="Ay H."/>
            <person name="Saygin H."/>
        </authorList>
    </citation>
    <scope>NUCLEOTIDE SEQUENCE [LARGE SCALE GENOMIC DNA]</scope>
    <source>
        <strain evidence="6 7">KC201</strain>
    </source>
</reference>
<dbReference type="PANTHER" id="PTHR46796:SF13">
    <property type="entry name" value="HTH-TYPE TRANSCRIPTIONAL ACTIVATOR RHAS"/>
    <property type="match status" value="1"/>
</dbReference>